<name>A0A1H1DDQ8_9PSED</name>
<dbReference type="OrthoDB" id="7017966at2"/>
<dbReference type="Proteomes" id="UP000198740">
    <property type="component" value="Unassembled WGS sequence"/>
</dbReference>
<dbReference type="EMBL" id="VFES01000003">
    <property type="protein sequence ID" value="TWR68481.1"/>
    <property type="molecule type" value="Genomic_DNA"/>
</dbReference>
<evidence type="ECO:0000313" key="3">
    <source>
        <dbReference type="EMBL" id="TWR68481.1"/>
    </source>
</evidence>
<reference evidence="3 5" key="2">
    <citation type="submission" date="2019-06" db="EMBL/GenBank/DDBJ databases">
        <title>Pseudomonas bimorpha sp. nov. isolated from bovine raw milk and skim milk concentrate.</title>
        <authorList>
            <person name="Hofmann K."/>
            <person name="Huptas C."/>
            <person name="Doll E."/>
            <person name="Scherer S."/>
            <person name="Wenning M."/>
        </authorList>
    </citation>
    <scope>NUCLEOTIDE SEQUENCE [LARGE SCALE GENOMIC DNA]</scope>
    <source>
        <strain evidence="3 5">DSM 17515</strain>
    </source>
</reference>
<proteinExistence type="predicted"/>
<dbReference type="Proteomes" id="UP000317267">
    <property type="component" value="Unassembled WGS sequence"/>
</dbReference>
<reference evidence="2 4" key="1">
    <citation type="submission" date="2016-10" db="EMBL/GenBank/DDBJ databases">
        <authorList>
            <person name="Varghese N."/>
            <person name="Submissions S."/>
        </authorList>
    </citation>
    <scope>NUCLEOTIDE SEQUENCE [LARGE SCALE GENOMIC DNA]</scope>
    <source>
        <strain evidence="2 4">BS2976</strain>
    </source>
</reference>
<gene>
    <name evidence="3" type="ORF">FIV39_08335</name>
    <name evidence="2" type="ORF">SAMN04490186_1780</name>
</gene>
<dbReference type="RefSeq" id="WP_143513844.1">
    <property type="nucleotide sequence ID" value="NZ_FNKM01000002.1"/>
</dbReference>
<feature type="compositionally biased region" description="Basic and acidic residues" evidence="1">
    <location>
        <begin position="15"/>
        <end position="25"/>
    </location>
</feature>
<evidence type="ECO:0000313" key="5">
    <source>
        <dbReference type="Proteomes" id="UP000317267"/>
    </source>
</evidence>
<dbReference type="AlphaFoldDB" id="A0A1H1DDQ8"/>
<keyword evidence="4" id="KW-1185">Reference proteome</keyword>
<accession>A0A1H1DDQ8</accession>
<evidence type="ECO:0000313" key="2">
    <source>
        <dbReference type="EMBL" id="SDQ74530.1"/>
    </source>
</evidence>
<protein>
    <submittedName>
        <fullName evidence="3">Uncharacterized protein</fullName>
    </submittedName>
</protein>
<evidence type="ECO:0000256" key="1">
    <source>
        <dbReference type="SAM" id="MobiDB-lite"/>
    </source>
</evidence>
<feature type="region of interest" description="Disordered" evidence="1">
    <location>
        <begin position="1"/>
        <end position="25"/>
    </location>
</feature>
<dbReference type="EMBL" id="FNKM01000002">
    <property type="protein sequence ID" value="SDQ74530.1"/>
    <property type="molecule type" value="Genomic_DNA"/>
</dbReference>
<comment type="caution">
    <text evidence="3">The sequence shown here is derived from an EMBL/GenBank/DDBJ whole genome shotgun (WGS) entry which is preliminary data.</text>
</comment>
<organism evidence="3 5">
    <name type="scientific">Pseudomonas grimontii</name>
    <dbReference type="NCBI Taxonomy" id="129847"/>
    <lineage>
        <taxon>Bacteria</taxon>
        <taxon>Pseudomonadati</taxon>
        <taxon>Pseudomonadota</taxon>
        <taxon>Gammaproteobacteria</taxon>
        <taxon>Pseudomonadales</taxon>
        <taxon>Pseudomonadaceae</taxon>
        <taxon>Pseudomonas</taxon>
    </lineage>
</organism>
<evidence type="ECO:0000313" key="4">
    <source>
        <dbReference type="Proteomes" id="UP000198740"/>
    </source>
</evidence>
<sequence>MIGAIRNHFVNNELHPTDNSEKLQNKRERLKDQIQLTENSNELRTKKMEHLAKYPVLASELSSAAASSQRKLAHFTKYTSPWSTESRTEGYPRIKDGKFTLSAHKGVRVYWAEKFDGLFNTQLTLKHKSCNGGFKEAQHKLIPLDDSLPERMIDTSSRITVLDLKLAVDAIKQLEVLDVRQKEKAIYEEKQGRNQKKLDKNSAKQEAARHLREGALKIFNDEPAMNYVNKKATPERSNKQPTLQNTEDPSMAKIWAHSREGIITYMNAALNTQSNKANIYTHTTSLPETEITNLVKLEHTKKHYKPTGFITASLSNNSAVEGNQPLNTVFTIVGKPYEAKTHDGADNVFKRGTPFIVESVIRENGTTHVKLRESGVPPLTEL</sequence>